<feature type="compositionally biased region" description="Low complexity" evidence="1">
    <location>
        <begin position="1261"/>
        <end position="1273"/>
    </location>
</feature>
<feature type="compositionally biased region" description="Polar residues" evidence="1">
    <location>
        <begin position="880"/>
        <end position="892"/>
    </location>
</feature>
<dbReference type="EMBL" id="LGTL01000026">
    <property type="protein sequence ID" value="KPA75173.1"/>
    <property type="molecule type" value="Genomic_DNA"/>
</dbReference>
<proteinExistence type="predicted"/>
<name>A0A0M9FSK2_LEPPY</name>
<keyword evidence="3" id="KW-1185">Reference proteome</keyword>
<accession>A0A0M9FSK2</accession>
<gene>
    <name evidence="2" type="ORF">ABB37_08835</name>
</gene>
<feature type="region of interest" description="Disordered" evidence="1">
    <location>
        <begin position="803"/>
        <end position="892"/>
    </location>
</feature>
<dbReference type="VEuPathDB" id="TriTrypDB:LpyrH10_26_1300"/>
<comment type="caution">
    <text evidence="2">The sequence shown here is derived from an EMBL/GenBank/DDBJ whole genome shotgun (WGS) entry which is preliminary data.</text>
</comment>
<dbReference type="RefSeq" id="XP_015653612.1">
    <property type="nucleotide sequence ID" value="XM_015807954.1"/>
</dbReference>
<feature type="region of interest" description="Disordered" evidence="1">
    <location>
        <begin position="1258"/>
        <end position="1341"/>
    </location>
</feature>
<dbReference type="GeneID" id="26909118"/>
<reference evidence="2 3" key="1">
    <citation type="submission" date="2015-07" db="EMBL/GenBank/DDBJ databases">
        <title>High-quality genome of monoxenous trypanosomatid Leptomonas pyrrhocoris.</title>
        <authorList>
            <person name="Flegontov P."/>
            <person name="Butenko A."/>
            <person name="Firsov S."/>
            <person name="Vlcek C."/>
            <person name="Logacheva M.D."/>
            <person name="Field M."/>
            <person name="Filatov D."/>
            <person name="Flegontova O."/>
            <person name="Gerasimov E."/>
            <person name="Jackson A.P."/>
            <person name="Kelly S."/>
            <person name="Opperdoes F."/>
            <person name="O'Reilly A."/>
            <person name="Votypka J."/>
            <person name="Yurchenko V."/>
            <person name="Lukes J."/>
        </authorList>
    </citation>
    <scope>NUCLEOTIDE SEQUENCE [LARGE SCALE GENOMIC DNA]</scope>
    <source>
        <strain evidence="2">H10</strain>
    </source>
</reference>
<evidence type="ECO:0000313" key="3">
    <source>
        <dbReference type="Proteomes" id="UP000037923"/>
    </source>
</evidence>
<dbReference type="OMA" id="ALAQWHL"/>
<evidence type="ECO:0000313" key="2">
    <source>
        <dbReference type="EMBL" id="KPA75173.1"/>
    </source>
</evidence>
<feature type="compositionally biased region" description="Low complexity" evidence="1">
    <location>
        <begin position="63"/>
        <end position="77"/>
    </location>
</feature>
<organism evidence="2 3">
    <name type="scientific">Leptomonas pyrrhocoris</name>
    <name type="common">Firebug parasite</name>
    <dbReference type="NCBI Taxonomy" id="157538"/>
    <lineage>
        <taxon>Eukaryota</taxon>
        <taxon>Discoba</taxon>
        <taxon>Euglenozoa</taxon>
        <taxon>Kinetoplastea</taxon>
        <taxon>Metakinetoplastina</taxon>
        <taxon>Trypanosomatida</taxon>
        <taxon>Trypanosomatidae</taxon>
        <taxon>Leishmaniinae</taxon>
        <taxon>Leptomonas</taxon>
    </lineage>
</organism>
<evidence type="ECO:0000256" key="1">
    <source>
        <dbReference type="SAM" id="MobiDB-lite"/>
    </source>
</evidence>
<sequence>MAVAAATEAANTHGCTSATSAILAHAEAAPARSAVETVIVHAVLHQMSATASLSNTSAHVSRGSASGPSSGLTPSSLEAPPWDLPATTINTITIAPSSSAVAATTTSFAGQRPGPALYPQPLPGCTSSSLLLLLPAVLSTQRGIARVDALHPTFVLHLLTALLQAGCGCAGGEGALLLTQSPTRLSNGQPATTAGGDEEEDLRRAGYRDTFLQLLNLYAPLLLSRLQGAGAAVEELVTLISQEATPTASADGAKAEGRRTKFAECVRRHFAPSPTQPWVEALGAFVASTIEVLSTRSRNVARTASLHADTGTAAAAITTACHATPNKASNGSTPLGKAEVRQGSLPSAAPPTATETEEAVWILKTLGTVLLLLDPSSPDRVVAANGGRGGGGDRRDAELAPGEGIASFASEDAGVANRAELEASPADVSEHKLSEWCPLKPHHRHNSSRAEGVVLATVLSRMCQRQLLLIGASNDDDDVDVLMSQVTAVASLIQRLLMRNGEWHGDAIIEGTCSADTLVDHYAALYTSQLAEQQKQQHRLLAAAERAVQHVLRLSTTPWRSSPAMLVAMCGITSYQLRTQLRQRQQRLLVLESERDGNARAHDAPDTCYEAEAASSSSLVLPNTAAPTSAAQPIFFGEAVWSDDEAAEGKKPAEGPIHTFGETATTKTSVSYNATIAAAPFPSPSASSSARRCPTSVPPVSPVRQPTQRCLYTPRTSLLGCSAPTRETADTAEDYDASLSDPVRYFSATRSMEHLWELPPRVPQEWTPALATLMTCCALCITPTSTVASRLCVLAGDPFPEEGGAEEDEAAGGGAGPASFAVASLPSAPSSTRASPRPSLLDFGFGRRRAAPATPQNTHTAGSNSGNDCTSAGGERERSGTTQAPPTGSRSSDAVVVVGALAQWHLRGLIQQLRIPARGVEPRLRGCTGEMRAVGGRTTTVTNGVFPSGLSATAVAVPSSAGATGGASWFTAYHHANKSARPRPQPQHRRDAASSTGAASAPKGLDHDASVVVLRALNPTLLLASCFALQHLLRTQHHFFAHAQLGGSAMRELRRGVVASRRVAGGTAGWTAGMLQCVPTAYPSGRGGGGGGGQESSAPHSLRSRSLWVDVGVRGQGGDRSTTAVLDAALQDNGESDNHTHSSDDDDDAASARPRLHSEGGSAMTTGTGEGEKDAHRASAGTCALTEAVLVAVAFLGSRVVAVALPLLHASAQATGAAAQCQRQWLDALQALAGLLLDTHRVHRSRYKLELQRLVGGDVRSSNSSKSNAFASSVNGDTGAARRSNEAVSASPLPDAWRAASVGSPREGFAGPLRTSSHGDAGRSPTSPTPPRFATHVPTAPSPSLSIEAQFGVGTFFVALVRALLQLHVQRHNSGGDDGASTAETAMAQCVFAVASVISDLLQDYTQHPPVALCDVLAMLSVIQLPSSPAAVPADQEPAGRAAPTVWQALRASPYWDTQRLGALECASRAWNAPPEPSPPLPERRCSSVVSDSTVPPALPAAPPRESLLGHVPCSRDPTSMSWLPTTLSSARRNDDTMELSSAHGGVHHARGLLDLMAEEEALLLTTKRAAAAQCASVTGEGNLAEDESQQLAIAVVSSRRYAWALSRLQLSWSDALTEALFAGR</sequence>
<feature type="compositionally biased region" description="Low complexity" evidence="1">
    <location>
        <begin position="817"/>
        <end position="841"/>
    </location>
</feature>
<feature type="region of interest" description="Disordered" evidence="1">
    <location>
        <begin position="324"/>
        <end position="352"/>
    </location>
</feature>
<feature type="region of interest" description="Disordered" evidence="1">
    <location>
        <begin position="977"/>
        <end position="1003"/>
    </location>
</feature>
<feature type="compositionally biased region" description="Polar residues" evidence="1">
    <location>
        <begin position="854"/>
        <end position="870"/>
    </location>
</feature>
<dbReference type="Proteomes" id="UP000037923">
    <property type="component" value="Unassembled WGS sequence"/>
</dbReference>
<dbReference type="OrthoDB" id="266570at2759"/>
<feature type="region of interest" description="Disordered" evidence="1">
    <location>
        <begin position="58"/>
        <end position="79"/>
    </location>
</feature>
<protein>
    <submittedName>
        <fullName evidence="2">Uncharacterized protein</fullName>
    </submittedName>
</protein>
<feature type="region of interest" description="Disordered" evidence="1">
    <location>
        <begin position="1472"/>
        <end position="1514"/>
    </location>
</feature>
<feature type="compositionally biased region" description="Low complexity" evidence="1">
    <location>
        <begin position="681"/>
        <end position="690"/>
    </location>
</feature>
<feature type="region of interest" description="Disordered" evidence="1">
    <location>
        <begin position="1133"/>
        <end position="1175"/>
    </location>
</feature>
<feature type="region of interest" description="Disordered" evidence="1">
    <location>
        <begin position="681"/>
        <end position="705"/>
    </location>
</feature>